<feature type="region of interest" description="Disordered" evidence="15">
    <location>
        <begin position="38"/>
        <end position="60"/>
    </location>
</feature>
<evidence type="ECO:0000259" key="16">
    <source>
        <dbReference type="PROSITE" id="PS50089"/>
    </source>
</evidence>
<dbReference type="FunFam" id="1.20.120.1750:FF:000019">
    <property type="entry name" value="RBR-type E3 ubiquitin transferase"/>
    <property type="match status" value="1"/>
</dbReference>
<dbReference type="InterPro" id="IPR001841">
    <property type="entry name" value="Znf_RING"/>
</dbReference>
<proteinExistence type="inferred from homology"/>
<evidence type="ECO:0000256" key="4">
    <source>
        <dbReference type="ARBA" id="ARBA00004906"/>
    </source>
</evidence>
<dbReference type="UniPathway" id="UPA00143"/>
<dbReference type="InterPro" id="IPR017907">
    <property type="entry name" value="Znf_RING_CS"/>
</dbReference>
<dbReference type="Gene3D" id="3.30.420.10">
    <property type="entry name" value="Ribonuclease H-like superfamily/Ribonuclease H"/>
    <property type="match status" value="1"/>
</dbReference>
<dbReference type="PROSITE" id="PS50089">
    <property type="entry name" value="ZF_RING_2"/>
    <property type="match status" value="1"/>
</dbReference>
<evidence type="ECO:0000256" key="9">
    <source>
        <dbReference type="ARBA" id="ARBA00022737"/>
    </source>
</evidence>
<dbReference type="InterPro" id="IPR012337">
    <property type="entry name" value="RNaseH-like_sf"/>
</dbReference>
<dbReference type="GO" id="GO:0004523">
    <property type="term" value="F:RNA-DNA hybrid ribonuclease activity"/>
    <property type="evidence" value="ECO:0007669"/>
    <property type="project" value="InterPro"/>
</dbReference>
<dbReference type="GO" id="GO:0061630">
    <property type="term" value="F:ubiquitin protein ligase activity"/>
    <property type="evidence" value="ECO:0007669"/>
    <property type="project" value="UniProtKB-EC"/>
</dbReference>
<dbReference type="PROSITE" id="PS00518">
    <property type="entry name" value="ZF_RING_1"/>
    <property type="match status" value="1"/>
</dbReference>
<evidence type="ECO:0000256" key="12">
    <source>
        <dbReference type="ARBA" id="ARBA00022833"/>
    </source>
</evidence>
<feature type="domain" description="RING-type" evidence="17">
    <location>
        <begin position="364"/>
        <end position="582"/>
    </location>
</feature>
<comment type="catalytic activity">
    <reaction evidence="1">
        <text>[E2 ubiquitin-conjugating enzyme]-S-ubiquitinyl-L-cysteine + [acceptor protein]-L-lysine = [E2 ubiquitin-conjugating enzyme]-L-cysteine + [acceptor protein]-N(6)-ubiquitinyl-L-lysine.</text>
        <dbReference type="EC" id="2.3.2.31"/>
    </reaction>
</comment>
<comment type="function">
    <text evidence="3">Might act as an E3 ubiquitin-protein ligase, or as part of E3 complex, which accepts ubiquitin from specific E2 ubiquitin-conjugating enzymes and then transfers it to substrates.</text>
</comment>
<keyword evidence="9" id="KW-0677">Repeat</keyword>
<feature type="coiled-coil region" evidence="14">
    <location>
        <begin position="128"/>
        <end position="162"/>
    </location>
</feature>
<dbReference type="Pfam" id="PF01485">
    <property type="entry name" value="IBR"/>
    <property type="match status" value="2"/>
</dbReference>
<dbReference type="Gene3D" id="1.20.120.1750">
    <property type="match status" value="1"/>
</dbReference>
<dbReference type="Gene3D" id="3.30.40.10">
    <property type="entry name" value="Zinc/RING finger domain, C3HC4 (zinc finger)"/>
    <property type="match status" value="1"/>
</dbReference>
<evidence type="ECO:0000256" key="7">
    <source>
        <dbReference type="ARBA" id="ARBA00022679"/>
    </source>
</evidence>
<evidence type="ECO:0000313" key="19">
    <source>
        <dbReference type="Proteomes" id="UP000315295"/>
    </source>
</evidence>
<dbReference type="InterPro" id="IPR002156">
    <property type="entry name" value="RNaseH_domain"/>
</dbReference>
<evidence type="ECO:0000256" key="1">
    <source>
        <dbReference type="ARBA" id="ARBA00001798"/>
    </source>
</evidence>
<dbReference type="InterPro" id="IPR013083">
    <property type="entry name" value="Znf_RING/FYVE/PHD"/>
</dbReference>
<dbReference type="Pfam" id="PF13456">
    <property type="entry name" value="RVT_3"/>
    <property type="match status" value="1"/>
</dbReference>
<dbReference type="EMBL" id="VIEB01000433">
    <property type="protein sequence ID" value="TQD91074.1"/>
    <property type="molecule type" value="Genomic_DNA"/>
</dbReference>
<evidence type="ECO:0000256" key="3">
    <source>
        <dbReference type="ARBA" id="ARBA00003976"/>
    </source>
</evidence>
<comment type="cofactor">
    <cofactor evidence="2">
        <name>Zn(2+)</name>
        <dbReference type="ChEBI" id="CHEBI:29105"/>
    </cofactor>
</comment>
<keyword evidence="12" id="KW-0862">Zinc</keyword>
<evidence type="ECO:0000256" key="5">
    <source>
        <dbReference type="ARBA" id="ARBA00005884"/>
    </source>
</evidence>
<keyword evidence="8" id="KW-0479">Metal-binding</keyword>
<dbReference type="CDD" id="cd22582">
    <property type="entry name" value="BRcat_RBR_unk"/>
    <property type="match status" value="1"/>
</dbReference>
<dbReference type="InterPro" id="IPR002867">
    <property type="entry name" value="IBR_dom"/>
</dbReference>
<dbReference type="InterPro" id="IPR018957">
    <property type="entry name" value="Znf_C3HC4_RING-type"/>
</dbReference>
<keyword evidence="7" id="KW-0808">Transferase</keyword>
<dbReference type="STRING" id="106549.A0A540LX61"/>
<evidence type="ECO:0000256" key="10">
    <source>
        <dbReference type="ARBA" id="ARBA00022771"/>
    </source>
</evidence>
<evidence type="ECO:0000256" key="11">
    <source>
        <dbReference type="ARBA" id="ARBA00022786"/>
    </source>
</evidence>
<comment type="pathway">
    <text evidence="4">Protein modification; protein ubiquitination.</text>
</comment>
<dbReference type="InterPro" id="IPR031127">
    <property type="entry name" value="E3_UB_ligase_RBR"/>
</dbReference>
<evidence type="ECO:0000313" key="18">
    <source>
        <dbReference type="EMBL" id="TQD91074.1"/>
    </source>
</evidence>
<accession>A0A540LX61</accession>
<dbReference type="FunFam" id="3.30.40.10:FF:000230">
    <property type="entry name" value="RBR-type E3 ubiquitin transferase"/>
    <property type="match status" value="1"/>
</dbReference>
<dbReference type="SUPFAM" id="SSF57850">
    <property type="entry name" value="RING/U-box"/>
    <property type="match status" value="2"/>
</dbReference>
<dbReference type="InterPro" id="IPR044066">
    <property type="entry name" value="TRIAD_supradom"/>
</dbReference>
<evidence type="ECO:0000256" key="13">
    <source>
        <dbReference type="PROSITE-ProRule" id="PRU00175"/>
    </source>
</evidence>
<dbReference type="GO" id="GO:0016567">
    <property type="term" value="P:protein ubiquitination"/>
    <property type="evidence" value="ECO:0007669"/>
    <property type="project" value="UniProtKB-UniPathway"/>
</dbReference>
<feature type="region of interest" description="Disordered" evidence="15">
    <location>
        <begin position="100"/>
        <end position="120"/>
    </location>
</feature>
<dbReference type="CDD" id="cd22584">
    <property type="entry name" value="Rcat_RBR_unk"/>
    <property type="match status" value="1"/>
</dbReference>
<keyword evidence="14" id="KW-0175">Coiled coil</keyword>
<dbReference type="PANTHER" id="PTHR11685">
    <property type="entry name" value="RBR FAMILY RING FINGER AND IBR DOMAIN-CONTAINING"/>
    <property type="match status" value="1"/>
</dbReference>
<evidence type="ECO:0000256" key="14">
    <source>
        <dbReference type="SAM" id="Coils"/>
    </source>
</evidence>
<reference evidence="18 19" key="1">
    <citation type="journal article" date="2019" name="G3 (Bethesda)">
        <title>Sequencing of a Wild Apple (Malus baccata) Genome Unravels the Differences Between Cultivated and Wild Apple Species Regarding Disease Resistance and Cold Tolerance.</title>
        <authorList>
            <person name="Chen X."/>
        </authorList>
    </citation>
    <scope>NUCLEOTIDE SEQUENCE [LARGE SCALE GENOMIC DNA]</scope>
    <source>
        <strain evidence="19">cv. Shandingzi</strain>
        <tissue evidence="18">Leaves</tissue>
    </source>
</reference>
<evidence type="ECO:0000256" key="2">
    <source>
        <dbReference type="ARBA" id="ARBA00001947"/>
    </source>
</evidence>
<sequence length="592" mass="67258">MAAQTLDSDHEKWLIMDDRTDGDDLDNILSEQRRELMAAKTLDSDPEKRPIMDDWTDGDDLDNIRSEQRRELMAAQTLDSDLEMAFKLQMQEAMTASLALVPSSSSHNSPPPSPPHECSNDAALDIAAALMLEDVERFAQELQDHERTVLEMMKAKEDLSRRIHDQKFAVELRDVPEDYWAQHGRYYERPYCTDGASSSKPAVVVETENLRLYCKGLVSEEMVRDVKSVVAGVGVAVCDPMDNLIFEARKNLEAVVDGVVLSNEAAELEAIIEGLNNALDLDLEAVTFFCDDYMIYQYVTNRVQPGNSKVATLVNQVALLQKKFEYCSPSLVARSDIKFALKIAREAIVSQITWQAETSEGKSLKETCVICFEEIDVAEMFTIDGCLHRYCFSCMKQHVEVKFLHGMVAGCPHEGCKTEEDIDSCAKFLAPKLVEAISQRIKESAIPVTDKVYCPHPRCSALMSNNEVLEYTKTSFVGAEKSGARRCKKCLYYFCINCKVPWHFNMNCYDYKLLNPNPRPEDQLLNSLAKKKHWRQCIKCSNMVELAEGCYHITCRCGYEFCYTCGAEWKNKKATCKCKIWDEHNIIREQPQ</sequence>
<dbReference type="GO" id="GO:0003676">
    <property type="term" value="F:nucleic acid binding"/>
    <property type="evidence" value="ECO:0007669"/>
    <property type="project" value="InterPro"/>
</dbReference>
<feature type="compositionally biased region" description="Basic and acidic residues" evidence="15">
    <location>
        <begin position="38"/>
        <end position="52"/>
    </location>
</feature>
<keyword evidence="11" id="KW-0833">Ubl conjugation pathway</keyword>
<protein>
    <recommendedName>
        <fullName evidence="6">RBR-type E3 ubiquitin transferase</fullName>
        <ecNumber evidence="6">2.3.2.31</ecNumber>
    </recommendedName>
</protein>
<evidence type="ECO:0000259" key="17">
    <source>
        <dbReference type="PROSITE" id="PS51873"/>
    </source>
</evidence>
<dbReference type="GO" id="GO:0008270">
    <property type="term" value="F:zinc ion binding"/>
    <property type="evidence" value="ECO:0007669"/>
    <property type="project" value="UniProtKB-KW"/>
</dbReference>
<dbReference type="Pfam" id="PF00097">
    <property type="entry name" value="zf-C3HC4"/>
    <property type="match status" value="1"/>
</dbReference>
<keyword evidence="19" id="KW-1185">Reference proteome</keyword>
<dbReference type="PROSITE" id="PS51873">
    <property type="entry name" value="TRIAD"/>
    <property type="match status" value="1"/>
</dbReference>
<evidence type="ECO:0000256" key="6">
    <source>
        <dbReference type="ARBA" id="ARBA00012251"/>
    </source>
</evidence>
<name>A0A540LX61_MALBA</name>
<keyword evidence="10 13" id="KW-0863">Zinc-finger</keyword>
<dbReference type="FunFam" id="3.30.420.10:FF:000076">
    <property type="entry name" value="RBR-type E3 ubiquitin transferase"/>
    <property type="match status" value="1"/>
</dbReference>
<feature type="domain" description="RING-type" evidence="16">
    <location>
        <begin position="368"/>
        <end position="412"/>
    </location>
</feature>
<dbReference type="EC" id="2.3.2.31" evidence="6"/>
<organism evidence="18 19">
    <name type="scientific">Malus baccata</name>
    <name type="common">Siberian crab apple</name>
    <name type="synonym">Pyrus baccata</name>
    <dbReference type="NCBI Taxonomy" id="106549"/>
    <lineage>
        <taxon>Eukaryota</taxon>
        <taxon>Viridiplantae</taxon>
        <taxon>Streptophyta</taxon>
        <taxon>Embryophyta</taxon>
        <taxon>Tracheophyta</taxon>
        <taxon>Spermatophyta</taxon>
        <taxon>Magnoliopsida</taxon>
        <taxon>eudicotyledons</taxon>
        <taxon>Gunneridae</taxon>
        <taxon>Pentapetalae</taxon>
        <taxon>rosids</taxon>
        <taxon>fabids</taxon>
        <taxon>Rosales</taxon>
        <taxon>Rosaceae</taxon>
        <taxon>Amygdaloideae</taxon>
        <taxon>Maleae</taxon>
        <taxon>Malus</taxon>
    </lineage>
</organism>
<dbReference type="Proteomes" id="UP000315295">
    <property type="component" value="Unassembled WGS sequence"/>
</dbReference>
<comment type="caution">
    <text evidence="18">The sequence shown here is derived from an EMBL/GenBank/DDBJ whole genome shotgun (WGS) entry which is preliminary data.</text>
</comment>
<gene>
    <name evidence="18" type="ORF">C1H46_023358</name>
</gene>
<comment type="similarity">
    <text evidence="5">Belongs to the RBR family. Ariadne subfamily.</text>
</comment>
<dbReference type="AlphaFoldDB" id="A0A540LX61"/>
<evidence type="ECO:0000256" key="8">
    <source>
        <dbReference type="ARBA" id="ARBA00022723"/>
    </source>
</evidence>
<dbReference type="SUPFAM" id="SSF53098">
    <property type="entry name" value="Ribonuclease H-like"/>
    <property type="match status" value="1"/>
</dbReference>
<dbReference type="SMART" id="SM00647">
    <property type="entry name" value="IBR"/>
    <property type="match status" value="2"/>
</dbReference>
<dbReference type="InterPro" id="IPR036397">
    <property type="entry name" value="RNaseH_sf"/>
</dbReference>
<evidence type="ECO:0000256" key="15">
    <source>
        <dbReference type="SAM" id="MobiDB-lite"/>
    </source>
</evidence>